<keyword evidence="1" id="KW-0472">Membrane</keyword>
<dbReference type="RefSeq" id="WP_366922046.1">
    <property type="nucleotide sequence ID" value="NZ_CP121694.1"/>
</dbReference>
<feature type="transmembrane region" description="Helical" evidence="1">
    <location>
        <begin position="469"/>
        <end position="487"/>
    </location>
</feature>
<feature type="transmembrane region" description="Helical" evidence="1">
    <location>
        <begin position="61"/>
        <end position="84"/>
    </location>
</feature>
<keyword evidence="1" id="KW-0812">Transmembrane</keyword>
<dbReference type="PANTHER" id="PTHR35342:SF5">
    <property type="entry name" value="TRICARBOXYLIC TRANSPORT PROTEIN"/>
    <property type="match status" value="1"/>
</dbReference>
<feature type="domain" description="DUF112" evidence="2">
    <location>
        <begin position="20"/>
        <end position="439"/>
    </location>
</feature>
<keyword evidence="1" id="KW-1133">Transmembrane helix</keyword>
<feature type="transmembrane region" description="Helical" evidence="1">
    <location>
        <begin position="201"/>
        <end position="221"/>
    </location>
</feature>
<protein>
    <submittedName>
        <fullName evidence="3">Tripartite tricarboxylate transporter permease</fullName>
    </submittedName>
</protein>
<evidence type="ECO:0000256" key="1">
    <source>
        <dbReference type="SAM" id="Phobius"/>
    </source>
</evidence>
<gene>
    <name evidence="3" type="ORF">MFMK1_002476</name>
</gene>
<dbReference type="Proteomes" id="UP001329915">
    <property type="component" value="Chromosome"/>
</dbReference>
<dbReference type="InterPro" id="IPR002823">
    <property type="entry name" value="DUF112_TM"/>
</dbReference>
<feature type="transmembrane region" description="Helical" evidence="1">
    <location>
        <begin position="410"/>
        <end position="426"/>
    </location>
</feature>
<dbReference type="AlphaFoldDB" id="A0AAU0UPW4"/>
<keyword evidence="4" id="KW-1185">Reference proteome</keyword>
<dbReference type="PANTHER" id="PTHR35342">
    <property type="entry name" value="TRICARBOXYLIC TRANSPORT PROTEIN"/>
    <property type="match status" value="1"/>
</dbReference>
<evidence type="ECO:0000313" key="4">
    <source>
        <dbReference type="Proteomes" id="UP001329915"/>
    </source>
</evidence>
<dbReference type="KEGG" id="dbc:MFMK1_002476"/>
<sequence>MEFVAQLSTAAQMLMAWDLILYIFVGLIIGIALGALPGVSGVTAITLMLVPSYYMPSLQAIVFLTAIYTGSVYGGGITAVLLNIPGTPAAIATGFDGFPMTQSGRHNEALGLGLMSSAFGLFVSYLFVLVFLLPIGKLVMKFGPPEMLMVVLIAISSVGLVKGQILPSLMTGMFGILVGTIGASPMGHVRGIFGQMALYEGIPLIPALLGMLAVSELFVLVEKETIIAKDAEPSHSMKDIIKGLFSTFKYKGTLVKSSLIGIGIGLLPAAGSTVASMLSYGAAMRRSKQPDNFGKGDPEGVIAAEAANNGSEGGAVATMLCFGVPGSATTALLMAAFMIQGMSPGPYLIREHLDFAYAVVLTQFIIAIMLVLVGVVFIYYFSKLVYLPIGVIVPMVLVFSVLGALSLRKLSIDVVILILFAVFGYILKKLDYPIMGFILGFILGELMDKEMVKTYMLYSNDISGLFHRPIFLTLLVITSSVFLWPVVKRFIGKNISNSKPA</sequence>
<feature type="transmembrane region" description="Helical" evidence="1">
    <location>
        <begin position="148"/>
        <end position="181"/>
    </location>
</feature>
<dbReference type="EMBL" id="CP121694">
    <property type="protein sequence ID" value="WRO22638.1"/>
    <property type="molecule type" value="Genomic_DNA"/>
</dbReference>
<feature type="transmembrane region" description="Helical" evidence="1">
    <location>
        <begin position="259"/>
        <end position="283"/>
    </location>
</feature>
<feature type="transmembrane region" description="Helical" evidence="1">
    <location>
        <begin position="20"/>
        <end position="49"/>
    </location>
</feature>
<evidence type="ECO:0000313" key="3">
    <source>
        <dbReference type="EMBL" id="WRO22638.1"/>
    </source>
</evidence>
<organism evidence="3 4">
    <name type="scientific">Metallumcola ferriviriculae</name>
    <dbReference type="NCBI Taxonomy" id="3039180"/>
    <lineage>
        <taxon>Bacteria</taxon>
        <taxon>Bacillati</taxon>
        <taxon>Bacillota</taxon>
        <taxon>Clostridia</taxon>
        <taxon>Neomoorellales</taxon>
        <taxon>Desulfitibacteraceae</taxon>
        <taxon>Metallumcola</taxon>
    </lineage>
</organism>
<accession>A0AAU0UPW4</accession>
<proteinExistence type="predicted"/>
<feature type="transmembrane region" description="Helical" evidence="1">
    <location>
        <begin position="315"/>
        <end position="339"/>
    </location>
</feature>
<feature type="transmembrane region" description="Helical" evidence="1">
    <location>
        <begin position="385"/>
        <end position="405"/>
    </location>
</feature>
<feature type="transmembrane region" description="Helical" evidence="1">
    <location>
        <begin position="355"/>
        <end position="379"/>
    </location>
</feature>
<evidence type="ECO:0000259" key="2">
    <source>
        <dbReference type="Pfam" id="PF01970"/>
    </source>
</evidence>
<name>A0AAU0UPW4_9FIRM</name>
<feature type="transmembrane region" description="Helical" evidence="1">
    <location>
        <begin position="109"/>
        <end position="136"/>
    </location>
</feature>
<reference evidence="3 4" key="1">
    <citation type="submission" date="2023-04" db="EMBL/GenBank/DDBJ databases">
        <authorList>
            <person name="Hsu D."/>
        </authorList>
    </citation>
    <scope>NUCLEOTIDE SEQUENCE [LARGE SCALE GENOMIC DNA]</scope>
    <source>
        <strain evidence="3 4">MK1</strain>
    </source>
</reference>
<dbReference type="Pfam" id="PF01970">
    <property type="entry name" value="TctA"/>
    <property type="match status" value="1"/>
</dbReference>